<organism evidence="2 3">
    <name type="scientific">Acaulospora morrowiae</name>
    <dbReference type="NCBI Taxonomy" id="94023"/>
    <lineage>
        <taxon>Eukaryota</taxon>
        <taxon>Fungi</taxon>
        <taxon>Fungi incertae sedis</taxon>
        <taxon>Mucoromycota</taxon>
        <taxon>Glomeromycotina</taxon>
        <taxon>Glomeromycetes</taxon>
        <taxon>Diversisporales</taxon>
        <taxon>Acaulosporaceae</taxon>
        <taxon>Acaulospora</taxon>
    </lineage>
</organism>
<sequence>IGWYIARFNVFWRNPSSHRDMGIEGLFAILWVISGIINIFPYYESSMCTSGNTDYATRCRAYFSSLACGWANAL</sequence>
<protein>
    <submittedName>
        <fullName evidence="2">8259_t:CDS:1</fullName>
    </submittedName>
</protein>
<proteinExistence type="predicted"/>
<dbReference type="AlphaFoldDB" id="A0A9N9JQ82"/>
<reference evidence="2" key="1">
    <citation type="submission" date="2021-06" db="EMBL/GenBank/DDBJ databases">
        <authorList>
            <person name="Kallberg Y."/>
            <person name="Tangrot J."/>
            <person name="Rosling A."/>
        </authorList>
    </citation>
    <scope>NUCLEOTIDE SEQUENCE</scope>
    <source>
        <strain evidence="2">CL551</strain>
    </source>
</reference>
<keyword evidence="1" id="KW-1133">Transmembrane helix</keyword>
<keyword evidence="1" id="KW-0812">Transmembrane</keyword>
<feature type="transmembrane region" description="Helical" evidence="1">
    <location>
        <begin position="21"/>
        <end position="43"/>
    </location>
</feature>
<accession>A0A9N9JQ82</accession>
<keyword evidence="3" id="KW-1185">Reference proteome</keyword>
<dbReference type="OrthoDB" id="2403833at2759"/>
<gene>
    <name evidence="2" type="ORF">AMORRO_LOCUS18247</name>
</gene>
<evidence type="ECO:0000256" key="1">
    <source>
        <dbReference type="SAM" id="Phobius"/>
    </source>
</evidence>
<feature type="non-terminal residue" evidence="2">
    <location>
        <position position="1"/>
    </location>
</feature>
<comment type="caution">
    <text evidence="2">The sequence shown here is derived from an EMBL/GenBank/DDBJ whole genome shotgun (WGS) entry which is preliminary data.</text>
</comment>
<keyword evidence="1" id="KW-0472">Membrane</keyword>
<dbReference type="EMBL" id="CAJVPV010062716">
    <property type="protein sequence ID" value="CAG8792198.1"/>
    <property type="molecule type" value="Genomic_DNA"/>
</dbReference>
<evidence type="ECO:0000313" key="3">
    <source>
        <dbReference type="Proteomes" id="UP000789342"/>
    </source>
</evidence>
<evidence type="ECO:0000313" key="2">
    <source>
        <dbReference type="EMBL" id="CAG8792198.1"/>
    </source>
</evidence>
<feature type="non-terminal residue" evidence="2">
    <location>
        <position position="74"/>
    </location>
</feature>
<dbReference type="Proteomes" id="UP000789342">
    <property type="component" value="Unassembled WGS sequence"/>
</dbReference>
<name>A0A9N9JQ82_9GLOM</name>